<dbReference type="CDD" id="cd11386">
    <property type="entry name" value="MCP_signal"/>
    <property type="match status" value="1"/>
</dbReference>
<evidence type="ECO:0000256" key="5">
    <source>
        <dbReference type="ARBA" id="ARBA00023224"/>
    </source>
</evidence>
<accession>A0ABU4UI22</accession>
<name>A0ABU4UI22_9GAMM</name>
<feature type="domain" description="HAMP" evidence="11">
    <location>
        <begin position="209"/>
        <end position="261"/>
    </location>
</feature>
<feature type="domain" description="Methyl-accepting transducer" evidence="10">
    <location>
        <begin position="266"/>
        <end position="502"/>
    </location>
</feature>
<dbReference type="PROSITE" id="PS50885">
    <property type="entry name" value="HAMP"/>
    <property type="match status" value="1"/>
</dbReference>
<dbReference type="InterPro" id="IPR004089">
    <property type="entry name" value="MCPsignal_dom"/>
</dbReference>
<dbReference type="PANTHER" id="PTHR32089">
    <property type="entry name" value="METHYL-ACCEPTING CHEMOTAXIS PROTEIN MCPB"/>
    <property type="match status" value="1"/>
</dbReference>
<dbReference type="SUPFAM" id="SSF58104">
    <property type="entry name" value="Methyl-accepting chemotaxis protein (MCP) signaling domain"/>
    <property type="match status" value="1"/>
</dbReference>
<evidence type="ECO:0000256" key="6">
    <source>
        <dbReference type="ARBA" id="ARBA00029447"/>
    </source>
</evidence>
<feature type="coiled-coil region" evidence="8">
    <location>
        <begin position="139"/>
        <end position="166"/>
    </location>
</feature>
<dbReference type="EMBL" id="JAXARY010000018">
    <property type="protein sequence ID" value="MDX8129127.1"/>
    <property type="molecule type" value="Genomic_DNA"/>
</dbReference>
<gene>
    <name evidence="12" type="ORF">QLH52_17650</name>
</gene>
<dbReference type="PANTHER" id="PTHR32089:SF119">
    <property type="entry name" value="METHYL-ACCEPTING CHEMOTAXIS PROTEIN CTPL"/>
    <property type="match status" value="1"/>
</dbReference>
<dbReference type="Pfam" id="PF00672">
    <property type="entry name" value="HAMP"/>
    <property type="match status" value="1"/>
</dbReference>
<dbReference type="SMART" id="SM00283">
    <property type="entry name" value="MA"/>
    <property type="match status" value="1"/>
</dbReference>
<proteinExistence type="inferred from homology"/>
<evidence type="ECO:0000256" key="9">
    <source>
        <dbReference type="SAM" id="Phobius"/>
    </source>
</evidence>
<feature type="transmembrane region" description="Helical" evidence="9">
    <location>
        <begin position="187"/>
        <end position="208"/>
    </location>
</feature>
<dbReference type="CDD" id="cd06225">
    <property type="entry name" value="HAMP"/>
    <property type="match status" value="1"/>
</dbReference>
<dbReference type="Pfam" id="PF00015">
    <property type="entry name" value="MCPsignal"/>
    <property type="match status" value="1"/>
</dbReference>
<protein>
    <submittedName>
        <fullName evidence="12">Methyl-accepting chemotaxis protein</fullName>
    </submittedName>
</protein>
<dbReference type="Gene3D" id="1.10.287.950">
    <property type="entry name" value="Methyl-accepting chemotaxis protein"/>
    <property type="match status" value="1"/>
</dbReference>
<comment type="similarity">
    <text evidence="6">Belongs to the methyl-accepting chemotaxis (MCP) protein family.</text>
</comment>
<evidence type="ECO:0000256" key="4">
    <source>
        <dbReference type="ARBA" id="ARBA00023136"/>
    </source>
</evidence>
<keyword evidence="5 7" id="KW-0807">Transducer</keyword>
<comment type="subcellular location">
    <subcellularLocation>
        <location evidence="1">Membrane</location>
        <topology evidence="1">Multi-pass membrane protein</topology>
    </subcellularLocation>
</comment>
<dbReference type="Gene3D" id="6.10.340.10">
    <property type="match status" value="1"/>
</dbReference>
<evidence type="ECO:0000313" key="13">
    <source>
        <dbReference type="Proteomes" id="UP001284537"/>
    </source>
</evidence>
<dbReference type="InterPro" id="IPR003660">
    <property type="entry name" value="HAMP_dom"/>
</dbReference>
<keyword evidence="8" id="KW-0175">Coiled coil</keyword>
<evidence type="ECO:0000256" key="7">
    <source>
        <dbReference type="PROSITE-ProRule" id="PRU00284"/>
    </source>
</evidence>
<keyword evidence="4 9" id="KW-0472">Membrane</keyword>
<dbReference type="PROSITE" id="PS50111">
    <property type="entry name" value="CHEMOTAXIS_TRANSDUC_2"/>
    <property type="match status" value="1"/>
</dbReference>
<evidence type="ECO:0000256" key="8">
    <source>
        <dbReference type="SAM" id="Coils"/>
    </source>
</evidence>
<sequence>MLNRFSIAAKLQLMSWFASLLLAGLALLGYHALDYVGDAAHRMGKSKDILADILPPPLFLVEAQLMAEQLYHDKDKDPKYARLKELKIEYDTRNRYWESAQEIPAQLKQAILGTQREQADQWWKELEGRYIPAIKEGDVKTMDLAMERLDEQYERHREALAETVKISNGYSNETLANLNQTVGSTTWYLVGVALLGAIAFVIMAYVIIQQIRYSLDQAEKVTGAIAAGDLTVVIPDAGDDEIGQLLRKLAQMRKNLHNLISDMHNGVFQLNRYSADLLEAAAQESIIANNGYDAACSMAATIEQLSVSLEQVNGNALDAKQVAFESGQRAELSTKVISSTAIEMQKISAIVVNAADYIRNLESISSEITSIVDVIHGVAEQTNLLALNAAIEAARAGEYGRGFAVVADEVRTLAERTSTSSGEIKLMVEKIRQASKAAVQAMESGVTGVESGVALSSQAGQSVNEILDAQYRVTLSVDGISGALGQQSAATRDMANRVEQISQNANSLAKTVEKTKQSAEQLAQQAASLDKLAARFKL</sequence>
<evidence type="ECO:0000256" key="1">
    <source>
        <dbReference type="ARBA" id="ARBA00004141"/>
    </source>
</evidence>
<keyword evidence="2 9" id="KW-0812">Transmembrane</keyword>
<dbReference type="RefSeq" id="WP_205450467.1">
    <property type="nucleotide sequence ID" value="NZ_JAXARY010000018.1"/>
</dbReference>
<evidence type="ECO:0000256" key="3">
    <source>
        <dbReference type="ARBA" id="ARBA00022989"/>
    </source>
</evidence>
<dbReference type="Proteomes" id="UP001284537">
    <property type="component" value="Unassembled WGS sequence"/>
</dbReference>
<evidence type="ECO:0000259" key="10">
    <source>
        <dbReference type="PROSITE" id="PS50111"/>
    </source>
</evidence>
<evidence type="ECO:0000259" key="11">
    <source>
        <dbReference type="PROSITE" id="PS50885"/>
    </source>
</evidence>
<dbReference type="SMART" id="SM00304">
    <property type="entry name" value="HAMP"/>
    <property type="match status" value="1"/>
</dbReference>
<evidence type="ECO:0000313" key="12">
    <source>
        <dbReference type="EMBL" id="MDX8129127.1"/>
    </source>
</evidence>
<feature type="coiled-coil region" evidence="8">
    <location>
        <begin position="505"/>
        <end position="532"/>
    </location>
</feature>
<keyword evidence="3 9" id="KW-1133">Transmembrane helix</keyword>
<comment type="caution">
    <text evidence="12">The sequence shown here is derived from an EMBL/GenBank/DDBJ whole genome shotgun (WGS) entry which is preliminary data.</text>
</comment>
<organism evidence="12 13">
    <name type="scientific">Methylomonas defluvii</name>
    <dbReference type="NCBI Taxonomy" id="3045149"/>
    <lineage>
        <taxon>Bacteria</taxon>
        <taxon>Pseudomonadati</taxon>
        <taxon>Pseudomonadota</taxon>
        <taxon>Gammaproteobacteria</taxon>
        <taxon>Methylococcales</taxon>
        <taxon>Methylococcaceae</taxon>
        <taxon>Methylomonas</taxon>
    </lineage>
</organism>
<evidence type="ECO:0000256" key="2">
    <source>
        <dbReference type="ARBA" id="ARBA00022692"/>
    </source>
</evidence>
<reference evidence="12 13" key="1">
    <citation type="submission" date="2023-11" db="EMBL/GenBank/DDBJ databases">
        <authorList>
            <person name="Ouyang M.-Y."/>
        </authorList>
    </citation>
    <scope>NUCLEOTIDE SEQUENCE [LARGE SCALE GENOMIC DNA]</scope>
    <source>
        <strain evidence="12 13">OY6</strain>
    </source>
</reference>
<keyword evidence="13" id="KW-1185">Reference proteome</keyword>